<dbReference type="PROSITE" id="PS51462">
    <property type="entry name" value="NUDIX"/>
    <property type="match status" value="1"/>
</dbReference>
<dbReference type="GO" id="GO:0004452">
    <property type="term" value="F:isopentenyl-diphosphate delta-isomerase activity"/>
    <property type="evidence" value="ECO:0007669"/>
    <property type="project" value="UniProtKB-EC"/>
</dbReference>
<dbReference type="EC" id="5.3.3.2" evidence="2"/>
<dbReference type="Gene3D" id="3.90.79.10">
    <property type="entry name" value="Nucleoside Triphosphate Pyrophosphohydrolase"/>
    <property type="match status" value="1"/>
</dbReference>
<evidence type="ECO:0000259" key="1">
    <source>
        <dbReference type="PROSITE" id="PS51462"/>
    </source>
</evidence>
<dbReference type="AlphaFoldDB" id="A0A644WRL0"/>
<sequence>MELWDVYEINRNKTNKTMVRGEPFEKNNYHLVVHVCVFNSNGEMLIQQRQPFKKGWSNMWDITVGGSAIKGDTSQSAAERELYEEIGLTIDLKNIRPHITINFNNGFDDVYLIEQEVDINELSLQYEEVQNVKWASKEEIFSMIESGEFIPYYQSLIQLFFDIRKKYGCTKQNDSTL</sequence>
<dbReference type="InterPro" id="IPR000086">
    <property type="entry name" value="NUDIX_hydrolase_dom"/>
</dbReference>
<name>A0A644WRL0_9ZZZZ</name>
<dbReference type="InterPro" id="IPR015797">
    <property type="entry name" value="NUDIX_hydrolase-like_dom_sf"/>
</dbReference>
<accession>A0A644WRL0</accession>
<proteinExistence type="predicted"/>
<protein>
    <submittedName>
        <fullName evidence="2">Isopentenyl-diphosphate Delta-isomerase</fullName>
        <ecNumber evidence="2">5.3.3.2</ecNumber>
    </submittedName>
</protein>
<reference evidence="2" key="1">
    <citation type="submission" date="2019-08" db="EMBL/GenBank/DDBJ databases">
        <authorList>
            <person name="Kucharzyk K."/>
            <person name="Murdoch R.W."/>
            <person name="Higgins S."/>
            <person name="Loffler F."/>
        </authorList>
    </citation>
    <scope>NUCLEOTIDE SEQUENCE</scope>
</reference>
<organism evidence="2">
    <name type="scientific">bioreactor metagenome</name>
    <dbReference type="NCBI Taxonomy" id="1076179"/>
    <lineage>
        <taxon>unclassified sequences</taxon>
        <taxon>metagenomes</taxon>
        <taxon>ecological metagenomes</taxon>
    </lineage>
</organism>
<feature type="domain" description="Nudix hydrolase" evidence="1">
    <location>
        <begin position="28"/>
        <end position="157"/>
    </location>
</feature>
<gene>
    <name evidence="2" type="primary">idi_11</name>
    <name evidence="2" type="ORF">SDC9_52447</name>
</gene>
<keyword evidence="2" id="KW-0413">Isomerase</keyword>
<dbReference type="SUPFAM" id="SSF55811">
    <property type="entry name" value="Nudix"/>
    <property type="match status" value="1"/>
</dbReference>
<dbReference type="EMBL" id="VSSQ01001202">
    <property type="protein sequence ID" value="MPM06151.1"/>
    <property type="molecule type" value="Genomic_DNA"/>
</dbReference>
<comment type="caution">
    <text evidence="2">The sequence shown here is derived from an EMBL/GenBank/DDBJ whole genome shotgun (WGS) entry which is preliminary data.</text>
</comment>
<evidence type="ECO:0000313" key="2">
    <source>
        <dbReference type="EMBL" id="MPM06151.1"/>
    </source>
</evidence>
<dbReference type="PANTHER" id="PTHR10885">
    <property type="entry name" value="ISOPENTENYL-DIPHOSPHATE DELTA-ISOMERASE"/>
    <property type="match status" value="1"/>
</dbReference>
<dbReference type="Pfam" id="PF00293">
    <property type="entry name" value="NUDIX"/>
    <property type="match status" value="1"/>
</dbReference>
<dbReference type="PANTHER" id="PTHR10885:SF0">
    <property type="entry name" value="ISOPENTENYL-DIPHOSPHATE DELTA-ISOMERASE"/>
    <property type="match status" value="1"/>
</dbReference>
<dbReference type="CDD" id="cd04693">
    <property type="entry name" value="NUDIX_Hydrolase"/>
    <property type="match status" value="1"/>
</dbReference>